<evidence type="ECO:0000313" key="2">
    <source>
        <dbReference type="EMBL" id="CAB4866438.1"/>
    </source>
</evidence>
<dbReference type="EMBL" id="CAFBLM010000017">
    <property type="protein sequence ID" value="CAB4866438.1"/>
    <property type="molecule type" value="Genomic_DNA"/>
</dbReference>
<organism evidence="2">
    <name type="scientific">freshwater metagenome</name>
    <dbReference type="NCBI Taxonomy" id="449393"/>
    <lineage>
        <taxon>unclassified sequences</taxon>
        <taxon>metagenomes</taxon>
        <taxon>ecological metagenomes</taxon>
    </lineage>
</organism>
<dbReference type="AlphaFoldDB" id="A0A6J7DB19"/>
<keyword evidence="1" id="KW-1133">Transmembrane helix</keyword>
<name>A0A6J7DB19_9ZZZZ</name>
<proteinExistence type="predicted"/>
<evidence type="ECO:0000256" key="1">
    <source>
        <dbReference type="SAM" id="Phobius"/>
    </source>
</evidence>
<gene>
    <name evidence="2" type="ORF">UFOPK3401_00551</name>
</gene>
<protein>
    <submittedName>
        <fullName evidence="2">Unannotated protein</fullName>
    </submittedName>
</protein>
<reference evidence="2" key="1">
    <citation type="submission" date="2020-05" db="EMBL/GenBank/DDBJ databases">
        <authorList>
            <person name="Chiriac C."/>
            <person name="Salcher M."/>
            <person name="Ghai R."/>
            <person name="Kavagutti S V."/>
        </authorList>
    </citation>
    <scope>NUCLEOTIDE SEQUENCE</scope>
</reference>
<keyword evidence="1" id="KW-0472">Membrane</keyword>
<sequence>MNLADGILENYTGPGLGWFGGTIFTAIAIVTILLLRNMNMRIKRLPDNFDEPDERTESDLSP</sequence>
<accession>A0A6J7DB19</accession>
<keyword evidence="1" id="KW-0812">Transmembrane</keyword>
<feature type="transmembrane region" description="Helical" evidence="1">
    <location>
        <begin position="16"/>
        <end position="35"/>
    </location>
</feature>